<sequence length="229" mass="26274">MSDEPDTLVKHAQFERRSFAKRSMPNIAIETNVVTTHHVTKHASVSHSLCRRHSKHTGKRSVAMGHHAFLPPACYHSWEPEYSKLFIREKTQKTMTKDSYWSPLSGFEQAKESVIANEELCPVLIPFNSVHTEKPVIRYKVKPILPTIVRYMRANDLFPSQRYKLPEPKKPPVQIPLIEVSRTDGVLSSLTVKDRLLNRARMSEDPSVVIRRPPRRLTITTLSALTVFT</sequence>
<gene>
    <name evidence="1" type="ORF">EDS130_LOCUS4470</name>
    <name evidence="2" type="ORF">XAT740_LOCUS19079</name>
</gene>
<comment type="caution">
    <text evidence="2">The sequence shown here is derived from an EMBL/GenBank/DDBJ whole genome shotgun (WGS) entry which is preliminary data.</text>
</comment>
<protein>
    <submittedName>
        <fullName evidence="2">Uncharacterized protein</fullName>
    </submittedName>
</protein>
<organism evidence="2 3">
    <name type="scientific">Adineta ricciae</name>
    <name type="common">Rotifer</name>
    <dbReference type="NCBI Taxonomy" id="249248"/>
    <lineage>
        <taxon>Eukaryota</taxon>
        <taxon>Metazoa</taxon>
        <taxon>Spiralia</taxon>
        <taxon>Gnathifera</taxon>
        <taxon>Rotifera</taxon>
        <taxon>Eurotatoria</taxon>
        <taxon>Bdelloidea</taxon>
        <taxon>Adinetida</taxon>
        <taxon>Adinetidae</taxon>
        <taxon>Adineta</taxon>
    </lineage>
</organism>
<dbReference type="Proteomes" id="UP000663828">
    <property type="component" value="Unassembled WGS sequence"/>
</dbReference>
<reference evidence="2" key="1">
    <citation type="submission" date="2021-02" db="EMBL/GenBank/DDBJ databases">
        <authorList>
            <person name="Nowell W R."/>
        </authorList>
    </citation>
    <scope>NUCLEOTIDE SEQUENCE</scope>
</reference>
<evidence type="ECO:0000313" key="2">
    <source>
        <dbReference type="EMBL" id="CAF1115200.1"/>
    </source>
</evidence>
<evidence type="ECO:0000313" key="3">
    <source>
        <dbReference type="Proteomes" id="UP000663828"/>
    </source>
</evidence>
<proteinExistence type="predicted"/>
<keyword evidence="3" id="KW-1185">Reference proteome</keyword>
<name>A0A814Q644_ADIRI</name>
<dbReference type="OrthoDB" id="10035677at2759"/>
<accession>A0A814Q644</accession>
<dbReference type="EMBL" id="CAJNOJ010000012">
    <property type="protein sequence ID" value="CAF0793572.1"/>
    <property type="molecule type" value="Genomic_DNA"/>
</dbReference>
<evidence type="ECO:0000313" key="1">
    <source>
        <dbReference type="EMBL" id="CAF0793572.1"/>
    </source>
</evidence>
<dbReference type="EMBL" id="CAJNOR010001292">
    <property type="protein sequence ID" value="CAF1115200.1"/>
    <property type="molecule type" value="Genomic_DNA"/>
</dbReference>
<dbReference type="AlphaFoldDB" id="A0A814Q644"/>
<dbReference type="Proteomes" id="UP000663852">
    <property type="component" value="Unassembled WGS sequence"/>
</dbReference>